<dbReference type="eggNOG" id="arCOG00557">
    <property type="taxonomic scope" value="Archaea"/>
</dbReference>
<evidence type="ECO:0000259" key="4">
    <source>
        <dbReference type="PROSITE" id="PS51192"/>
    </source>
</evidence>
<dbReference type="GO" id="GO:0004386">
    <property type="term" value="F:helicase activity"/>
    <property type="evidence" value="ECO:0007669"/>
    <property type="project" value="UniProtKB-KW"/>
</dbReference>
<dbReference type="RefSeq" id="WP_013737084.1">
    <property type="nucleotide sequence ID" value="NC_015435.1"/>
</dbReference>
<name>F4G087_METCR</name>
<dbReference type="PANTHER" id="PTHR47962">
    <property type="entry name" value="ATP-DEPENDENT HELICASE LHR-RELATED-RELATED"/>
    <property type="match status" value="1"/>
</dbReference>
<dbReference type="SUPFAM" id="SSF52540">
    <property type="entry name" value="P-loop containing nucleoside triphosphate hydrolases"/>
    <property type="match status" value="1"/>
</dbReference>
<dbReference type="Gene3D" id="3.40.50.300">
    <property type="entry name" value="P-loop containing nucleotide triphosphate hydrolases"/>
    <property type="match status" value="2"/>
</dbReference>
<dbReference type="InterPro" id="IPR011545">
    <property type="entry name" value="DEAD/DEAH_box_helicase_dom"/>
</dbReference>
<dbReference type="SMART" id="SM00490">
    <property type="entry name" value="HELICc"/>
    <property type="match status" value="1"/>
</dbReference>
<dbReference type="GO" id="GO:0016887">
    <property type="term" value="F:ATP hydrolysis activity"/>
    <property type="evidence" value="ECO:0007669"/>
    <property type="project" value="TreeGrafter"/>
</dbReference>
<dbReference type="InterPro" id="IPR001650">
    <property type="entry name" value="Helicase_C-like"/>
</dbReference>
<dbReference type="GO" id="GO:0140097">
    <property type="term" value="F:catalytic activity, acting on DNA"/>
    <property type="evidence" value="ECO:0007669"/>
    <property type="project" value="UniProtKB-ARBA"/>
</dbReference>
<feature type="domain" description="Helicase ATP-binding" evidence="4">
    <location>
        <begin position="29"/>
        <end position="207"/>
    </location>
</feature>
<keyword evidence="6" id="KW-0347">Helicase</keyword>
<reference evidence="6 7" key="1">
    <citation type="journal article" date="2011" name="J. Bacteriol.">
        <title>Complete genome sequence of Metallosphaera cuprina, a metal sulfide-oxidizing archaeon from a hot spring.</title>
        <authorList>
            <person name="Liu L.J."/>
            <person name="You X.Y."/>
            <person name="Zheng H."/>
            <person name="Wang S."/>
            <person name="Jiang C.Y."/>
            <person name="Liu S.J."/>
        </authorList>
    </citation>
    <scope>NUCLEOTIDE SEQUENCE [LARGE SCALE GENOMIC DNA]</scope>
    <source>
        <strain evidence="6 7">Ar-4</strain>
    </source>
</reference>
<dbReference type="PANTHER" id="PTHR47962:SF5">
    <property type="entry name" value="ATP-DEPENDENT HELICASE LHR-RELATED"/>
    <property type="match status" value="1"/>
</dbReference>
<dbReference type="GO" id="GO:0005524">
    <property type="term" value="F:ATP binding"/>
    <property type="evidence" value="ECO:0007669"/>
    <property type="project" value="UniProtKB-KW"/>
</dbReference>
<dbReference type="EMBL" id="CP002656">
    <property type="protein sequence ID" value="AEB94586.1"/>
    <property type="molecule type" value="Genomic_DNA"/>
</dbReference>
<dbReference type="InterPro" id="IPR027417">
    <property type="entry name" value="P-loop_NTPase"/>
</dbReference>
<dbReference type="PROSITE" id="PS51194">
    <property type="entry name" value="HELICASE_CTER"/>
    <property type="match status" value="1"/>
</dbReference>
<evidence type="ECO:0000256" key="2">
    <source>
        <dbReference type="ARBA" id="ARBA00022840"/>
    </source>
</evidence>
<evidence type="ECO:0000313" key="6">
    <source>
        <dbReference type="EMBL" id="AEB94586.1"/>
    </source>
</evidence>
<keyword evidence="2" id="KW-0067">ATP-binding</keyword>
<dbReference type="PIRSF" id="PIRSF037307">
    <property type="entry name" value="Lhr-like_helic_prd"/>
    <property type="match status" value="1"/>
</dbReference>
<protein>
    <submittedName>
        <fullName evidence="6">DEAD/DEAH box helicase domain-containing protein</fullName>
    </submittedName>
</protein>
<evidence type="ECO:0000256" key="3">
    <source>
        <dbReference type="ARBA" id="ARBA00093467"/>
    </source>
</evidence>
<dbReference type="InterPro" id="IPR052511">
    <property type="entry name" value="ATP-dep_Helicase"/>
</dbReference>
<evidence type="ECO:0000313" key="7">
    <source>
        <dbReference type="Proteomes" id="UP000007812"/>
    </source>
</evidence>
<keyword evidence="1" id="KW-0547">Nucleotide-binding</keyword>
<evidence type="ECO:0000256" key="1">
    <source>
        <dbReference type="ARBA" id="ARBA00022741"/>
    </source>
</evidence>
<dbReference type="InterPro" id="IPR017170">
    <property type="entry name" value="Lhr-like"/>
</dbReference>
<keyword evidence="6" id="KW-0378">Hydrolase</keyword>
<dbReference type="InterPro" id="IPR014001">
    <property type="entry name" value="Helicase_ATP-bd"/>
</dbReference>
<feature type="domain" description="Helicase C-terminal" evidence="5">
    <location>
        <begin position="237"/>
        <end position="380"/>
    </location>
</feature>
<dbReference type="PROSITE" id="PS51192">
    <property type="entry name" value="HELICASE_ATP_BIND_1"/>
    <property type="match status" value="1"/>
</dbReference>
<dbReference type="OrthoDB" id="372104at2157"/>
<dbReference type="AlphaFoldDB" id="F4G087"/>
<comment type="similarity">
    <text evidence="3">Belongs to the Lhr helicase family. Lhr-Core subfamily.</text>
</comment>
<accession>F4G087</accession>
<dbReference type="STRING" id="1006006.Mcup_0479"/>
<dbReference type="GeneID" id="10492672"/>
<keyword evidence="7" id="KW-1185">Reference proteome</keyword>
<organism evidence="6 7">
    <name type="scientific">Metallosphaera cuprina (strain Ar-4)</name>
    <dbReference type="NCBI Taxonomy" id="1006006"/>
    <lineage>
        <taxon>Archaea</taxon>
        <taxon>Thermoproteota</taxon>
        <taxon>Thermoprotei</taxon>
        <taxon>Sulfolobales</taxon>
        <taxon>Sulfolobaceae</taxon>
        <taxon>Metallosphaera</taxon>
    </lineage>
</organism>
<evidence type="ECO:0000259" key="5">
    <source>
        <dbReference type="PROSITE" id="PS51194"/>
    </source>
</evidence>
<dbReference type="Proteomes" id="UP000007812">
    <property type="component" value="Chromosome"/>
</dbReference>
<dbReference type="SMART" id="SM00487">
    <property type="entry name" value="DEXDc"/>
    <property type="match status" value="1"/>
</dbReference>
<dbReference type="KEGG" id="mcn:Mcup_0479"/>
<dbReference type="PATRIC" id="fig|1006006.8.peg.479"/>
<dbReference type="Pfam" id="PF00270">
    <property type="entry name" value="DEAD"/>
    <property type="match status" value="1"/>
</dbReference>
<gene>
    <name evidence="6" type="ordered locus">Mcup_0479</name>
</gene>
<dbReference type="HOGENOM" id="CLU_002025_0_0_2"/>
<sequence length="928" mass="105921">MNERLGKKILSLMRERNWDKMTRIQETSVEPILNGSNTLIIAPTGFGKTEAALLPILSLMSEGEQKPVSMIYITPLKALINDITIRIDWWASKLGFVVSRKHGEVPQKEKNMRLKKAPHILVTTPEGLEIDMDWASKFRENYKNVKWIIVDEIHELVGSKRGAQLSILLERLKDFSARDFQRIGLSATINDEEYVAEMLFGSSKRPRVIVKSETGKEFRLKIRKIKGNDVWEESAKAIRESLEPPTLVFTNSRFLTERLHEELEKLGEKGIFVHHSSISRDSKSSAEENLRSGKAGAVLCTKTLELGIDVGKVKKIIMYRPPPSVASFLQRLGRSGHCVSGVPYGEIICVQSFDCLEALAIYNLSKKGKLEPPRRVRPLDVVAREILGMLLQYSSVNIEKIYSIITSSYIYRNLKWEDFLELLRYLEKNNMVVIEGNEAKLGKSFFKIWTFNRNNNFAWAKSFSEFFSLISNDDTFTLKSGDRIIGEIDAIYVYKHIRPGDLIRISGRLWKVSRIHNGIMSIELTPAERGEGEIPIWKGEGVPKSDLIPKEIENVLTLGEKAIESDILDEESKRELLDIISKSKTTLGPSKAIYVTKTDKETVYTTLIDERVANTLLHMLMYLTSSKYTLNVYGRASIYGFSINVTDRDLLKELVDMRVEKIKKILLKSILRSPLFMSVEKEIQASFGKIGKVNPNNDKIIVKESLRQTIRRYFNLKGTLSLLRRIKKGEIQIIRLDRPNPLTEAILSQAPVRPWISGINVLLYDTLKGGAYTVQEISEMISVPPRSLEVKLKQMRKNDSKYRVASFVDVDSKETRWCTIDELKELVNSDEFYTSFTPLNGDETLIAEMKSVDGSSNTEMIFKPSQIAESPEDFAKRIPLEEIGELKVIDPVDPMICNMSPRYYFVRRDIVPYLLLNASAYIQNLKYT</sequence>
<proteinExistence type="inferred from homology"/>
<dbReference type="Pfam" id="PF00271">
    <property type="entry name" value="Helicase_C"/>
    <property type="match status" value="1"/>
</dbReference>
<dbReference type="GO" id="GO:0003677">
    <property type="term" value="F:DNA binding"/>
    <property type="evidence" value="ECO:0007669"/>
    <property type="project" value="TreeGrafter"/>
</dbReference>